<evidence type="ECO:0000256" key="1">
    <source>
        <dbReference type="SAM" id="MobiDB-lite"/>
    </source>
</evidence>
<dbReference type="RefSeq" id="XP_027620667.1">
    <property type="nucleotide sequence ID" value="XM_027764866.1"/>
</dbReference>
<accession>A0A401H5R3</accession>
<sequence>MRRGWRRKQPPCEPESASNAKGGHHDDDDGGQRNDDNISASQLNSDTDVKGEDDPDVRPKDRRDGKKVAKAAKTRRGWKRKQPPREPESASNMRGGGRAPAKKPRVAGSVAGEKRLTQAATLPRKSTRIAIPTKRKRFSK</sequence>
<proteinExistence type="predicted"/>
<protein>
    <submittedName>
        <fullName evidence="2">Uncharacterized protein</fullName>
    </submittedName>
</protein>
<feature type="compositionally biased region" description="Basic residues" evidence="1">
    <location>
        <begin position="68"/>
        <end position="82"/>
    </location>
</feature>
<dbReference type="InParanoid" id="A0A401H5R3"/>
<feature type="compositionally biased region" description="Basic and acidic residues" evidence="1">
    <location>
        <begin position="23"/>
        <end position="36"/>
    </location>
</feature>
<organism evidence="2 3">
    <name type="scientific">Sparassis crispa</name>
    <dbReference type="NCBI Taxonomy" id="139825"/>
    <lineage>
        <taxon>Eukaryota</taxon>
        <taxon>Fungi</taxon>
        <taxon>Dikarya</taxon>
        <taxon>Basidiomycota</taxon>
        <taxon>Agaricomycotina</taxon>
        <taxon>Agaricomycetes</taxon>
        <taxon>Polyporales</taxon>
        <taxon>Sparassidaceae</taxon>
        <taxon>Sparassis</taxon>
    </lineage>
</organism>
<feature type="region of interest" description="Disordered" evidence="1">
    <location>
        <begin position="1"/>
        <end position="140"/>
    </location>
</feature>
<gene>
    <name evidence="2" type="ORF">SCP_1700790</name>
</gene>
<dbReference type="Proteomes" id="UP000287166">
    <property type="component" value="Unassembled WGS sequence"/>
</dbReference>
<dbReference type="GeneID" id="38786671"/>
<feature type="compositionally biased region" description="Basic and acidic residues" evidence="1">
    <location>
        <begin position="47"/>
        <end position="67"/>
    </location>
</feature>
<evidence type="ECO:0000313" key="3">
    <source>
        <dbReference type="Proteomes" id="UP000287166"/>
    </source>
</evidence>
<feature type="compositionally biased region" description="Polar residues" evidence="1">
    <location>
        <begin position="37"/>
        <end position="46"/>
    </location>
</feature>
<dbReference type="EMBL" id="BFAD01000017">
    <property type="protein sequence ID" value="GBE89754.1"/>
    <property type="molecule type" value="Genomic_DNA"/>
</dbReference>
<reference evidence="2 3" key="1">
    <citation type="journal article" date="2018" name="Sci. Rep.">
        <title>Genome sequence of the cauliflower mushroom Sparassis crispa (Hanabiratake) and its association with beneficial usage.</title>
        <authorList>
            <person name="Kiyama R."/>
            <person name="Furutani Y."/>
            <person name="Kawaguchi K."/>
            <person name="Nakanishi T."/>
        </authorList>
    </citation>
    <scope>NUCLEOTIDE SEQUENCE [LARGE SCALE GENOMIC DNA]</scope>
</reference>
<name>A0A401H5R3_9APHY</name>
<keyword evidence="3" id="KW-1185">Reference proteome</keyword>
<dbReference type="AlphaFoldDB" id="A0A401H5R3"/>
<evidence type="ECO:0000313" key="2">
    <source>
        <dbReference type="EMBL" id="GBE89754.1"/>
    </source>
</evidence>
<comment type="caution">
    <text evidence="2">The sequence shown here is derived from an EMBL/GenBank/DDBJ whole genome shotgun (WGS) entry which is preliminary data.</text>
</comment>